<evidence type="ECO:0000256" key="7">
    <source>
        <dbReference type="SAM" id="Phobius"/>
    </source>
</evidence>
<feature type="transmembrane region" description="Helical" evidence="7">
    <location>
        <begin position="756"/>
        <end position="776"/>
    </location>
</feature>
<dbReference type="InterPro" id="IPR013783">
    <property type="entry name" value="Ig-like_fold"/>
</dbReference>
<dbReference type="CDD" id="cd16922">
    <property type="entry name" value="HATPase_EvgS-ArcB-TorS-like"/>
    <property type="match status" value="1"/>
</dbReference>
<name>A0ABT9T2B3_9GAMM</name>
<dbReference type="GO" id="GO:0016829">
    <property type="term" value="F:lyase activity"/>
    <property type="evidence" value="ECO:0007669"/>
    <property type="project" value="UniProtKB-KW"/>
</dbReference>
<dbReference type="SUPFAM" id="SSF52172">
    <property type="entry name" value="CheY-like"/>
    <property type="match status" value="1"/>
</dbReference>
<organism evidence="10 11">
    <name type="scientific">Luteibacter jiangsuensis</name>
    <dbReference type="NCBI Taxonomy" id="637577"/>
    <lineage>
        <taxon>Bacteria</taxon>
        <taxon>Pseudomonadati</taxon>
        <taxon>Pseudomonadota</taxon>
        <taxon>Gammaproteobacteria</taxon>
        <taxon>Lysobacterales</taxon>
        <taxon>Rhodanobacteraceae</taxon>
        <taxon>Luteibacter</taxon>
    </lineage>
</organism>
<dbReference type="InterPro" id="IPR015943">
    <property type="entry name" value="WD40/YVTN_repeat-like_dom_sf"/>
</dbReference>
<keyword evidence="10" id="KW-0456">Lyase</keyword>
<dbReference type="InterPro" id="IPR036890">
    <property type="entry name" value="HATPase_C_sf"/>
</dbReference>
<dbReference type="SMART" id="SM00387">
    <property type="entry name" value="HATPase_c"/>
    <property type="match status" value="1"/>
</dbReference>
<evidence type="ECO:0000256" key="4">
    <source>
        <dbReference type="ARBA" id="ARBA00022679"/>
    </source>
</evidence>
<dbReference type="SUPFAM" id="SSF63829">
    <property type="entry name" value="Calcium-dependent phosphotriesterase"/>
    <property type="match status" value="1"/>
</dbReference>
<gene>
    <name evidence="10" type="ORF">J2T07_003636</name>
</gene>
<feature type="modified residue" description="4-aspartylphosphate" evidence="6">
    <location>
        <position position="1093"/>
    </location>
</feature>
<dbReference type="Gene3D" id="1.10.287.130">
    <property type="match status" value="1"/>
</dbReference>
<sequence length="1168" mass="125240">MHHTLITRWILVATIFVIAAPLTTEAATMPPVPTPQFRSYGLHEGLPSSKVQAVAQDARGFVWVGTSVGLSRFDGVEFTTPGIGPDFTHPLPTGGVVALLVDSADRLWIGGPEMGLGRYDPASGGFVQWHDSLADNDVRAIAQARDGSIWIGTGGGLAHMRADGSAFEHRHAGADGPSSASIRAVHASDDGRVWIGSDGGVDVVDVSGRIYSVPFEDGSHPRVLRIDGHAAELRFATERGLYRLSHDGQLRRDRRLPVSTAYASLVDSHGSLWLSGVDGLSMLDRYGRLHAVPGSWTASGGLPGRTVRGMLEDREHGLWFALSDGGLAYLGPAWEDFTRFAHVATDRFSFPGRAVTAVAAHGSTQLWVGGLRGWIRRFNPATGRTDEGFDIGSVRVQSLLEVSRGLLIGTVDGLSLARRGRARPLLRASVDRPVTTIVAGNDETVYVASLGQGLFALDTKLTQATAIPFAESRRGAADTRQIEIVDGELWQASLAGLARLDRGSGDMRFIEGIAPGRINAFEPEEDGFWVVRPDALEHYRWDGRRAQRDRHVGGADGFPSSDILNVRRDVVGRIWLYGHTGVWRFDPGSGNFRPFGLADGLASGEFTNATTVLLDDGTMYGATLGGLVGFRPDRQRDHIRAPAIAVLGATVSRGGVRQVVPVEDGSLRLAWNDRELIVRARALSYVNPDRNHLVFTLGHDGGTTVLHTGKDGERNFGPLRAGVYRLVISGSGRDEVNGSLPEPLTIVVDAPPWFRWWAWLAYAVALGGVALAIVFSTRRRVRQAMRLKLAEQQKRLAEAANAAKTDFMATLGHEIRTPMTGVLGMAELMARTPLDDTQRSYVEAVRRSGATLLRLVNDALDITRIESRRLVLESECVSLRAISDEVVALATGSAGEKGLVLSSAIDAGVPAAIRGDAIRLRQILQNLVNNAVKFTERGGVSLHMGRDGGTVVMTVNDTGPGMSAALCSRVFSRFEQGGSPQRAQGCGLGLAICHELCVLMGGTIRVSSEPGQGSSFVVQLPFEVCTCEGHASNPVPSFALTGKRLLLVEDDALVSEVITGLLGRRGHVVTAVADGLAAMTELSRGTFDAMLLDLDLPVVDGFQVARLVRRMEHLDGLPIIAVTARSAGDELSAIRDAGMDALLRKPMTGDDLDAVLESVCHASAATMQ</sequence>
<keyword evidence="3 6" id="KW-0597">Phosphoprotein</keyword>
<dbReference type="PANTHER" id="PTHR43047">
    <property type="entry name" value="TWO-COMPONENT HISTIDINE PROTEIN KINASE"/>
    <property type="match status" value="1"/>
</dbReference>
<dbReference type="SMART" id="SM00448">
    <property type="entry name" value="REC"/>
    <property type="match status" value="1"/>
</dbReference>
<evidence type="ECO:0000313" key="10">
    <source>
        <dbReference type="EMBL" id="MDQ0011426.1"/>
    </source>
</evidence>
<keyword evidence="7" id="KW-0812">Transmembrane</keyword>
<dbReference type="PANTHER" id="PTHR43047:SF72">
    <property type="entry name" value="OSMOSENSING HISTIDINE PROTEIN KINASE SLN1"/>
    <property type="match status" value="1"/>
</dbReference>
<dbReference type="Gene3D" id="2.60.40.10">
    <property type="entry name" value="Immunoglobulins"/>
    <property type="match status" value="1"/>
</dbReference>
<dbReference type="SMART" id="SM00388">
    <property type="entry name" value="HisKA"/>
    <property type="match status" value="1"/>
</dbReference>
<keyword evidence="7" id="KW-0472">Membrane</keyword>
<dbReference type="CDD" id="cd17546">
    <property type="entry name" value="REC_hyHK_CKI1_RcsC-like"/>
    <property type="match status" value="1"/>
</dbReference>
<keyword evidence="5 10" id="KW-0418">Kinase</keyword>
<keyword evidence="4" id="KW-0808">Transferase</keyword>
<dbReference type="Gene3D" id="3.40.50.2300">
    <property type="match status" value="1"/>
</dbReference>
<evidence type="ECO:0000256" key="3">
    <source>
        <dbReference type="ARBA" id="ARBA00022553"/>
    </source>
</evidence>
<comment type="caution">
    <text evidence="10">The sequence shown here is derived from an EMBL/GenBank/DDBJ whole genome shotgun (WGS) entry which is preliminary data.</text>
</comment>
<dbReference type="PRINTS" id="PR00344">
    <property type="entry name" value="BCTRLSENSOR"/>
</dbReference>
<dbReference type="EMBL" id="JAUSSK010000005">
    <property type="protein sequence ID" value="MDQ0011426.1"/>
    <property type="molecule type" value="Genomic_DNA"/>
</dbReference>
<evidence type="ECO:0000256" key="5">
    <source>
        <dbReference type="ARBA" id="ARBA00022777"/>
    </source>
</evidence>
<dbReference type="InterPro" id="IPR004358">
    <property type="entry name" value="Sig_transdc_His_kin-like_C"/>
</dbReference>
<proteinExistence type="predicted"/>
<evidence type="ECO:0000256" key="1">
    <source>
        <dbReference type="ARBA" id="ARBA00000085"/>
    </source>
</evidence>
<dbReference type="Pfam" id="PF02518">
    <property type="entry name" value="HATPase_c"/>
    <property type="match status" value="1"/>
</dbReference>
<evidence type="ECO:0000256" key="2">
    <source>
        <dbReference type="ARBA" id="ARBA00012438"/>
    </source>
</evidence>
<dbReference type="PROSITE" id="PS50110">
    <property type="entry name" value="RESPONSE_REGULATORY"/>
    <property type="match status" value="1"/>
</dbReference>
<evidence type="ECO:0000313" key="11">
    <source>
        <dbReference type="Proteomes" id="UP001237737"/>
    </source>
</evidence>
<dbReference type="InterPro" id="IPR005467">
    <property type="entry name" value="His_kinase_dom"/>
</dbReference>
<dbReference type="InterPro" id="IPR003594">
    <property type="entry name" value="HATPase_dom"/>
</dbReference>
<dbReference type="EC" id="2.7.13.3" evidence="2"/>
<dbReference type="Pfam" id="PF00512">
    <property type="entry name" value="HisKA"/>
    <property type="match status" value="1"/>
</dbReference>
<dbReference type="SUPFAM" id="SSF47384">
    <property type="entry name" value="Homodimeric domain of signal transducing histidine kinase"/>
    <property type="match status" value="1"/>
</dbReference>
<dbReference type="Proteomes" id="UP001237737">
    <property type="component" value="Unassembled WGS sequence"/>
</dbReference>
<evidence type="ECO:0000256" key="6">
    <source>
        <dbReference type="PROSITE-ProRule" id="PRU00169"/>
    </source>
</evidence>
<dbReference type="Pfam" id="PF07494">
    <property type="entry name" value="Reg_prop"/>
    <property type="match status" value="2"/>
</dbReference>
<dbReference type="InterPro" id="IPR011006">
    <property type="entry name" value="CheY-like_superfamily"/>
</dbReference>
<keyword evidence="7" id="KW-1133">Transmembrane helix</keyword>
<dbReference type="Gene3D" id="2.130.10.10">
    <property type="entry name" value="YVTN repeat-like/Quinoprotein amine dehydrogenase"/>
    <property type="match status" value="2"/>
</dbReference>
<dbReference type="Gene3D" id="3.30.565.10">
    <property type="entry name" value="Histidine kinase-like ATPase, C-terminal domain"/>
    <property type="match status" value="1"/>
</dbReference>
<feature type="domain" description="Response regulatory" evidence="9">
    <location>
        <begin position="1044"/>
        <end position="1160"/>
    </location>
</feature>
<dbReference type="RefSeq" id="WP_306851918.1">
    <property type="nucleotide sequence ID" value="NZ_JAUSSK010000005.1"/>
</dbReference>
<dbReference type="InterPro" id="IPR011110">
    <property type="entry name" value="Reg_prop"/>
</dbReference>
<evidence type="ECO:0000259" key="9">
    <source>
        <dbReference type="PROSITE" id="PS50110"/>
    </source>
</evidence>
<keyword evidence="11" id="KW-1185">Reference proteome</keyword>
<dbReference type="InterPro" id="IPR003661">
    <property type="entry name" value="HisK_dim/P_dom"/>
</dbReference>
<dbReference type="Pfam" id="PF00072">
    <property type="entry name" value="Response_reg"/>
    <property type="match status" value="1"/>
</dbReference>
<comment type="catalytic activity">
    <reaction evidence="1">
        <text>ATP + protein L-histidine = ADP + protein N-phospho-L-histidine.</text>
        <dbReference type="EC" id="2.7.13.3"/>
    </reaction>
</comment>
<dbReference type="CDD" id="cd00082">
    <property type="entry name" value="HisKA"/>
    <property type="match status" value="1"/>
</dbReference>
<dbReference type="SUPFAM" id="SSF55874">
    <property type="entry name" value="ATPase domain of HSP90 chaperone/DNA topoisomerase II/histidine kinase"/>
    <property type="match status" value="1"/>
</dbReference>
<dbReference type="PROSITE" id="PS50109">
    <property type="entry name" value="HIS_KIN"/>
    <property type="match status" value="1"/>
</dbReference>
<protein>
    <recommendedName>
        <fullName evidence="2">histidine kinase</fullName>
        <ecNumber evidence="2">2.7.13.3</ecNumber>
    </recommendedName>
</protein>
<dbReference type="InterPro" id="IPR036097">
    <property type="entry name" value="HisK_dim/P_sf"/>
</dbReference>
<evidence type="ECO:0000259" key="8">
    <source>
        <dbReference type="PROSITE" id="PS50109"/>
    </source>
</evidence>
<reference evidence="10 11" key="1">
    <citation type="submission" date="2023-07" db="EMBL/GenBank/DDBJ databases">
        <title>Sorghum-associated microbial communities from plants grown in Nebraska, USA.</title>
        <authorList>
            <person name="Schachtman D."/>
        </authorList>
    </citation>
    <scope>NUCLEOTIDE SEQUENCE [LARGE SCALE GENOMIC DNA]</scope>
    <source>
        <strain evidence="10 11">CC60</strain>
    </source>
</reference>
<dbReference type="GO" id="GO:0016301">
    <property type="term" value="F:kinase activity"/>
    <property type="evidence" value="ECO:0007669"/>
    <property type="project" value="UniProtKB-KW"/>
</dbReference>
<accession>A0ABT9T2B3</accession>
<dbReference type="InterPro" id="IPR001789">
    <property type="entry name" value="Sig_transdc_resp-reg_receiver"/>
</dbReference>
<feature type="domain" description="Histidine kinase" evidence="8">
    <location>
        <begin position="810"/>
        <end position="1024"/>
    </location>
</feature>